<organism evidence="4 5">
    <name type="scientific">Fusibacter bizertensis</name>
    <dbReference type="NCBI Taxonomy" id="1488331"/>
    <lineage>
        <taxon>Bacteria</taxon>
        <taxon>Bacillati</taxon>
        <taxon>Bacillota</taxon>
        <taxon>Clostridia</taxon>
        <taxon>Eubacteriales</taxon>
        <taxon>Eubacteriales Family XII. Incertae Sedis</taxon>
        <taxon>Fusibacter</taxon>
    </lineage>
</organism>
<evidence type="ECO:0000313" key="4">
    <source>
        <dbReference type="EMBL" id="MDH8678319.1"/>
    </source>
</evidence>
<dbReference type="SUPFAM" id="SSF53187">
    <property type="entry name" value="Zn-dependent exopeptidases"/>
    <property type="match status" value="1"/>
</dbReference>
<dbReference type="Pfam" id="PF01520">
    <property type="entry name" value="Amidase_3"/>
    <property type="match status" value="1"/>
</dbReference>
<feature type="chain" id="PRO_5046508934" evidence="2">
    <location>
        <begin position="28"/>
        <end position="975"/>
    </location>
</feature>
<dbReference type="InterPro" id="IPR052177">
    <property type="entry name" value="Divisome_Glycosyl_Hydrolase"/>
</dbReference>
<keyword evidence="1 2" id="KW-0732">Signal</keyword>
<dbReference type="RefSeq" id="WP_281094161.1">
    <property type="nucleotide sequence ID" value="NZ_JARYZI010000005.1"/>
</dbReference>
<dbReference type="Proteomes" id="UP001158045">
    <property type="component" value="Unassembled WGS sequence"/>
</dbReference>
<dbReference type="CDD" id="cd02696">
    <property type="entry name" value="MurNAc-LAA"/>
    <property type="match status" value="1"/>
</dbReference>
<comment type="caution">
    <text evidence="4">The sequence shown here is derived from an EMBL/GenBank/DDBJ whole genome shotgun (WGS) entry which is preliminary data.</text>
</comment>
<dbReference type="Pfam" id="PF02638">
    <property type="entry name" value="GHL10"/>
    <property type="match status" value="1"/>
</dbReference>
<sequence>MKNRNAIIFILFLTLILFSNNASPSYAGTLTDTRLEEINNDFKGLWVATVLNLDYPSKATTDSATLKKEAIEILDKAQIMGINAIVLQVRPSADALYQSKIYPWSKYLTGKQGVAPSDDFDPLKFWIDEAHKRNIALHAWLNPYRITRKNGSEPSYDYSSLASNHPAKLHPQWVVEHTDGNLYFNPGLPEVREHIVESIMEIVSNYDVDGIHFDDYFYPSTSFNDGDAYKKYGANFNSLSDWRRNNVDALINDVYTAIKEEKPQVRFGVSPFGIWANAKNNKEGSDTNGFESYYSQYADTKKWLQTNMVDYLAPQLYWNIGYNAADYSKLVAWWADAAKDSKANLYIGQAAYRVGDKDVTSPWYGVDEISRQLTLNKSYAQIKGSIYFRYAFFKDNMDLSNLLTVHNNSNGIGSVQKLLVIGRPVKDVTTTSSFYFIGGASDVNYPVYLNGEEIRIRTMSGYFGTYVPLKNGVNTFVISQNGKKVTRKITRVSKSTTQASPMTKPEIITGSTWPQTATMISTDEELKFYCRAPIGATVTATLAGKTYNLIPNTKSTTSTALYSTSYSLRIKAPVQSGSAKIVDLGKPIYKMSYKGTVDTETGNVNVKIAMEGAPLVAIVNDEFINSYESATTSNGAHFILQKGMKDYITGENGDYTRLSSGIWVKTNDISVSNSTLSKNVINKISTSNTSKKEEIYFDMSQQVVSSVDYDGKFVEISFANTYKIPEFSSQNSSLIKSSEHIAENSLMKVRFEISNPESLAGYYMENTTKGVKLVLKKKFAAYSVNPNFPLEGAVIMIDPGHGGTDSGAIGLLGTLYTEKGVVLDYSFYLKAILEGLGADVIMTRDQNIYVSLDSRLMLSRAESPDLFISIHADSLDDSADISKVRGFTIYYKDPIAKAFANSLKETISSKHAIVNRGVKNMNFYVVRGTWTPSVLIETGFMPNPSDFQWLTDAYEQEMFAKTIGETIVKYFSQSN</sequence>
<feature type="domain" description="MurNAc-LAA" evidence="3">
    <location>
        <begin position="856"/>
        <end position="968"/>
    </location>
</feature>
<evidence type="ECO:0000313" key="5">
    <source>
        <dbReference type="Proteomes" id="UP001158045"/>
    </source>
</evidence>
<dbReference type="InterPro" id="IPR017853">
    <property type="entry name" value="GH"/>
</dbReference>
<protein>
    <submittedName>
        <fullName evidence="4">Family 10 glycosylhydrolase</fullName>
    </submittedName>
</protein>
<gene>
    <name evidence="4" type="ORF">QE109_09180</name>
</gene>
<evidence type="ECO:0000256" key="1">
    <source>
        <dbReference type="ARBA" id="ARBA00022729"/>
    </source>
</evidence>
<dbReference type="PANTHER" id="PTHR43405">
    <property type="entry name" value="GLYCOSYL HYDROLASE DIGH"/>
    <property type="match status" value="1"/>
</dbReference>
<dbReference type="SUPFAM" id="SSF51445">
    <property type="entry name" value="(Trans)glycosidases"/>
    <property type="match status" value="1"/>
</dbReference>
<proteinExistence type="predicted"/>
<feature type="signal peptide" evidence="2">
    <location>
        <begin position="1"/>
        <end position="27"/>
    </location>
</feature>
<dbReference type="InterPro" id="IPR003790">
    <property type="entry name" value="GHL10"/>
</dbReference>
<dbReference type="SMART" id="SM00646">
    <property type="entry name" value="Ami_3"/>
    <property type="match status" value="1"/>
</dbReference>
<accession>A0ABT6ND24</accession>
<dbReference type="PANTHER" id="PTHR43405:SF1">
    <property type="entry name" value="GLYCOSYL HYDROLASE DIGH"/>
    <property type="match status" value="1"/>
</dbReference>
<evidence type="ECO:0000256" key="2">
    <source>
        <dbReference type="SAM" id="SignalP"/>
    </source>
</evidence>
<keyword evidence="5" id="KW-1185">Reference proteome</keyword>
<name>A0ABT6ND24_9FIRM</name>
<dbReference type="Gene3D" id="3.20.20.80">
    <property type="entry name" value="Glycosidases"/>
    <property type="match status" value="1"/>
</dbReference>
<dbReference type="Gene3D" id="3.40.630.40">
    <property type="entry name" value="Zn-dependent exopeptidases"/>
    <property type="match status" value="1"/>
</dbReference>
<reference evidence="4 5" key="1">
    <citation type="submission" date="2023-04" db="EMBL/GenBank/DDBJ databases">
        <title>Fusibacter bizertensis strain WBS, isolated from littoral bottom sediments of the Arctic seas - biochemical and genomic analysis.</title>
        <authorList>
            <person name="Brioukhanov A.L."/>
        </authorList>
    </citation>
    <scope>NUCLEOTIDE SEQUENCE [LARGE SCALE GENOMIC DNA]</scope>
    <source>
        <strain evidence="4 5">WBS</strain>
    </source>
</reference>
<dbReference type="InterPro" id="IPR002508">
    <property type="entry name" value="MurNAc-LAA_cat"/>
</dbReference>
<dbReference type="EMBL" id="JARYZI010000005">
    <property type="protein sequence ID" value="MDH8678319.1"/>
    <property type="molecule type" value="Genomic_DNA"/>
</dbReference>
<evidence type="ECO:0000259" key="3">
    <source>
        <dbReference type="SMART" id="SM00646"/>
    </source>
</evidence>